<feature type="transmembrane region" description="Helical" evidence="8">
    <location>
        <begin position="378"/>
        <end position="404"/>
    </location>
</feature>
<protein>
    <submittedName>
        <fullName evidence="11">Iron(III) transport system permease protein</fullName>
    </submittedName>
</protein>
<evidence type="ECO:0000256" key="9">
    <source>
        <dbReference type="SAM" id="MobiDB-lite"/>
    </source>
</evidence>
<dbReference type="PANTHER" id="PTHR43357:SF3">
    <property type="entry name" value="FE(3+)-TRANSPORT SYSTEM PERMEASE PROTEIN FBPB 2"/>
    <property type="match status" value="1"/>
</dbReference>
<comment type="subcellular location">
    <subcellularLocation>
        <location evidence="1">Cell inner membrane</location>
        <topology evidence="1">Multi-pass membrane protein</topology>
    </subcellularLocation>
    <subcellularLocation>
        <location evidence="8">Cell membrane</location>
        <topology evidence="8">Multi-pass membrane protein</topology>
    </subcellularLocation>
</comment>
<evidence type="ECO:0000256" key="8">
    <source>
        <dbReference type="RuleBase" id="RU363032"/>
    </source>
</evidence>
<comment type="caution">
    <text evidence="11">The sequence shown here is derived from an EMBL/GenBank/DDBJ whole genome shotgun (WGS) entry which is preliminary data.</text>
</comment>
<evidence type="ECO:0000256" key="1">
    <source>
        <dbReference type="ARBA" id="ARBA00004429"/>
    </source>
</evidence>
<dbReference type="CDD" id="cd06261">
    <property type="entry name" value="TM_PBP2"/>
    <property type="match status" value="2"/>
</dbReference>
<feature type="transmembrane region" description="Helical" evidence="8">
    <location>
        <begin position="298"/>
        <end position="327"/>
    </location>
</feature>
<keyword evidence="6 8" id="KW-1133">Transmembrane helix</keyword>
<feature type="transmembrane region" description="Helical" evidence="8">
    <location>
        <begin position="102"/>
        <end position="120"/>
    </location>
</feature>
<keyword evidence="3" id="KW-1003">Cell membrane</keyword>
<feature type="transmembrane region" description="Helical" evidence="8">
    <location>
        <begin position="416"/>
        <end position="438"/>
    </location>
</feature>
<evidence type="ECO:0000313" key="11">
    <source>
        <dbReference type="EMBL" id="MET3693253.1"/>
    </source>
</evidence>
<evidence type="ECO:0000256" key="2">
    <source>
        <dbReference type="ARBA" id="ARBA00022448"/>
    </source>
</evidence>
<feature type="domain" description="ABC transmembrane type-1" evidence="10">
    <location>
        <begin position="343"/>
        <end position="549"/>
    </location>
</feature>
<keyword evidence="7 8" id="KW-0472">Membrane</keyword>
<feature type="transmembrane region" description="Helical" evidence="8">
    <location>
        <begin position="198"/>
        <end position="219"/>
    </location>
</feature>
<feature type="domain" description="ABC transmembrane type-1" evidence="10">
    <location>
        <begin position="64"/>
        <end position="269"/>
    </location>
</feature>
<feature type="transmembrane region" description="Helical" evidence="8">
    <location>
        <begin position="533"/>
        <end position="552"/>
    </location>
</feature>
<reference evidence="11 12" key="1">
    <citation type="submission" date="2024-06" db="EMBL/GenBank/DDBJ databases">
        <title>Genomic Encyclopedia of Type Strains, Phase IV (KMG-IV): sequencing the most valuable type-strain genomes for metagenomic binning, comparative biology and taxonomic classification.</title>
        <authorList>
            <person name="Goeker M."/>
        </authorList>
    </citation>
    <scope>NUCLEOTIDE SEQUENCE [LARGE SCALE GENOMIC DNA]</scope>
    <source>
        <strain evidence="11 12">DSM 21331</strain>
    </source>
</reference>
<sequence length="587" mass="60816">MTGAVPALPLTGRPRGLAWSAAALALCALVLSPVVALVVAAGDGIGAGGALWPHLVAHVLPQALRDTALLLAGVGVLVVVLGAGSAWLVAAYEFPGRRLLEAGLLLPMAVPTYIVAFAYLDLMHPIGPVQTTLRDLLGLTRPRDLVLPEIRSLPGCILLLGFVLYPYVYLPTRALFLMQAANLIEAARMLGRRPSATFLRVALPMARPAIALGASLALMEALNDIGAAEFLGVRTLTVQVYATWVNRSDLAGAAQIALVMLVAVVALVALERWARAGRGFSGGAQRPRRLARQRLTGLRAGAALALGLVPVAVGFAIPASYLVLSALRRVRRSGLPETILPEIGNTLLYAGVATVIAAAIGFVVAAGPRLVPRCWGEALIRVASLGYALPGAILAIGLLGPLALADSALSAGTTQIFGVAPALIGLGTGGALVTAYLVRFLAVSIGTCEAGLGRVPRSLPDAGRMLGRGPGATLWRVQLPLAWPAVLSGALLVFVDCVKELPATLLLRPLNVETLATHLYGEAARGTYEDGTVAALLIVAVGLVPVVILLRLGTPRQEPAGNQDLSGKQEPAGNHADQRLTPPRLSP</sequence>
<evidence type="ECO:0000256" key="7">
    <source>
        <dbReference type="ARBA" id="ARBA00023136"/>
    </source>
</evidence>
<feature type="transmembrane region" description="Helical" evidence="8">
    <location>
        <begin position="152"/>
        <end position="170"/>
    </location>
</feature>
<name>A0ABV2L5Z4_9HYPH</name>
<dbReference type="EMBL" id="JBEPMM010000007">
    <property type="protein sequence ID" value="MET3693253.1"/>
    <property type="molecule type" value="Genomic_DNA"/>
</dbReference>
<accession>A0ABV2L5Z4</accession>
<keyword evidence="12" id="KW-1185">Reference proteome</keyword>
<feature type="transmembrane region" description="Helical" evidence="8">
    <location>
        <begin position="347"/>
        <end position="366"/>
    </location>
</feature>
<dbReference type="Gene3D" id="1.10.3720.10">
    <property type="entry name" value="MetI-like"/>
    <property type="match status" value="2"/>
</dbReference>
<feature type="region of interest" description="Disordered" evidence="9">
    <location>
        <begin position="557"/>
        <end position="587"/>
    </location>
</feature>
<comment type="similarity">
    <text evidence="8">Belongs to the binding-protein-dependent transport system permease family.</text>
</comment>
<dbReference type="InterPro" id="IPR035906">
    <property type="entry name" value="MetI-like_sf"/>
</dbReference>
<dbReference type="InterPro" id="IPR000515">
    <property type="entry name" value="MetI-like"/>
</dbReference>
<proteinExistence type="inferred from homology"/>
<dbReference type="Pfam" id="PF00528">
    <property type="entry name" value="BPD_transp_1"/>
    <property type="match status" value="2"/>
</dbReference>
<dbReference type="PROSITE" id="PS50928">
    <property type="entry name" value="ABC_TM1"/>
    <property type="match status" value="2"/>
</dbReference>
<evidence type="ECO:0000256" key="4">
    <source>
        <dbReference type="ARBA" id="ARBA00022519"/>
    </source>
</evidence>
<evidence type="ECO:0000256" key="5">
    <source>
        <dbReference type="ARBA" id="ARBA00022692"/>
    </source>
</evidence>
<evidence type="ECO:0000259" key="10">
    <source>
        <dbReference type="PROSITE" id="PS50928"/>
    </source>
</evidence>
<feature type="transmembrane region" description="Helical" evidence="8">
    <location>
        <begin position="68"/>
        <end position="90"/>
    </location>
</feature>
<dbReference type="SUPFAM" id="SSF161098">
    <property type="entry name" value="MetI-like"/>
    <property type="match status" value="2"/>
</dbReference>
<evidence type="ECO:0000313" key="12">
    <source>
        <dbReference type="Proteomes" id="UP001549145"/>
    </source>
</evidence>
<feature type="transmembrane region" description="Helical" evidence="8">
    <location>
        <begin position="474"/>
        <end position="495"/>
    </location>
</feature>
<keyword evidence="4" id="KW-0997">Cell inner membrane</keyword>
<dbReference type="PANTHER" id="PTHR43357">
    <property type="entry name" value="INNER MEMBRANE ABC TRANSPORTER PERMEASE PROTEIN YDCV"/>
    <property type="match status" value="1"/>
</dbReference>
<feature type="transmembrane region" description="Helical" evidence="8">
    <location>
        <begin position="250"/>
        <end position="270"/>
    </location>
</feature>
<dbReference type="Proteomes" id="UP001549145">
    <property type="component" value="Unassembled WGS sequence"/>
</dbReference>
<keyword evidence="2 8" id="KW-0813">Transport</keyword>
<organism evidence="11 12">
    <name type="scientific">Methylobacterium goesingense</name>
    <dbReference type="NCBI Taxonomy" id="243690"/>
    <lineage>
        <taxon>Bacteria</taxon>
        <taxon>Pseudomonadati</taxon>
        <taxon>Pseudomonadota</taxon>
        <taxon>Alphaproteobacteria</taxon>
        <taxon>Hyphomicrobiales</taxon>
        <taxon>Methylobacteriaceae</taxon>
        <taxon>Methylobacterium</taxon>
    </lineage>
</organism>
<dbReference type="RefSeq" id="WP_238280208.1">
    <property type="nucleotide sequence ID" value="NZ_BPQL01000080.1"/>
</dbReference>
<keyword evidence="5 8" id="KW-0812">Transmembrane</keyword>
<gene>
    <name evidence="11" type="ORF">ABID43_002800</name>
</gene>
<evidence type="ECO:0000256" key="3">
    <source>
        <dbReference type="ARBA" id="ARBA00022475"/>
    </source>
</evidence>
<evidence type="ECO:0000256" key="6">
    <source>
        <dbReference type="ARBA" id="ARBA00022989"/>
    </source>
</evidence>